<dbReference type="EMBL" id="CP151501">
    <property type="protein sequence ID" value="WZN59172.1"/>
    <property type="molecule type" value="Genomic_DNA"/>
</dbReference>
<sequence length="253" mass="26163">MVRDFHDLYAAFAAFSTASAPSSSGGKAGKAGKADAVKKGGGKAGSNQGEKKGSEKGSNAGGKGKGNEKKGGGKAGNKGEKKGGEKGSSAPVDISILDIRVGKILRAEAHPEADGLYVSQIDVGEAAPRQIISGLRKFVAIEDMQDRNVVVVLNLKPAKMRGIMSNGMVLCASNEEHTKVDPLRPPAGAPLGEKVQFEGFDGEPIEVINPKKKLLEKLFPDLKTDASGVAVYKNSAFTLGSGTCVGFPSALVR</sequence>
<evidence type="ECO:0000256" key="5">
    <source>
        <dbReference type="ARBA" id="ARBA00022917"/>
    </source>
</evidence>
<evidence type="ECO:0000256" key="7">
    <source>
        <dbReference type="SAM" id="MobiDB-lite"/>
    </source>
</evidence>
<dbReference type="GO" id="GO:0005737">
    <property type="term" value="C:cytoplasm"/>
    <property type="evidence" value="ECO:0007669"/>
    <property type="project" value="UniProtKB-SubCell"/>
</dbReference>
<feature type="compositionally biased region" description="Basic and acidic residues" evidence="7">
    <location>
        <begin position="65"/>
        <end position="85"/>
    </location>
</feature>
<dbReference type="PROSITE" id="PS50886">
    <property type="entry name" value="TRBD"/>
    <property type="match status" value="1"/>
</dbReference>
<name>A0AAX4NYX8_9CHLO</name>
<proteinExistence type="predicted"/>
<evidence type="ECO:0000256" key="2">
    <source>
        <dbReference type="ARBA" id="ARBA00022490"/>
    </source>
</evidence>
<keyword evidence="5" id="KW-0648">Protein biosynthesis</keyword>
<keyword evidence="3 6" id="KW-0820">tRNA-binding</keyword>
<accession>A0AAX4NYX8</accession>
<evidence type="ECO:0000256" key="4">
    <source>
        <dbReference type="ARBA" id="ARBA00022884"/>
    </source>
</evidence>
<keyword evidence="10" id="KW-1185">Reference proteome</keyword>
<dbReference type="InterPro" id="IPR012340">
    <property type="entry name" value="NA-bd_OB-fold"/>
</dbReference>
<dbReference type="PANTHER" id="PTHR11586">
    <property type="entry name" value="TRNA-AMINOACYLATION COFACTOR ARC1 FAMILY MEMBER"/>
    <property type="match status" value="1"/>
</dbReference>
<comment type="subcellular location">
    <subcellularLocation>
        <location evidence="1">Cytoplasm</location>
    </subcellularLocation>
</comment>
<dbReference type="GO" id="GO:0016874">
    <property type="term" value="F:ligase activity"/>
    <property type="evidence" value="ECO:0007669"/>
    <property type="project" value="UniProtKB-KW"/>
</dbReference>
<dbReference type="Proteomes" id="UP001472866">
    <property type="component" value="Chromosome 01"/>
</dbReference>
<reference evidence="9 10" key="1">
    <citation type="submission" date="2024-03" db="EMBL/GenBank/DDBJ databases">
        <title>Complete genome sequence of the green alga Chloropicon roscoffensis RCC1871.</title>
        <authorList>
            <person name="Lemieux C."/>
            <person name="Pombert J.-F."/>
            <person name="Otis C."/>
            <person name="Turmel M."/>
        </authorList>
    </citation>
    <scope>NUCLEOTIDE SEQUENCE [LARGE SCALE GENOMIC DNA]</scope>
    <source>
        <strain evidence="9 10">RCC1871</strain>
    </source>
</reference>
<dbReference type="Gene3D" id="2.40.50.140">
    <property type="entry name" value="Nucleic acid-binding proteins"/>
    <property type="match status" value="1"/>
</dbReference>
<evidence type="ECO:0000259" key="8">
    <source>
        <dbReference type="PROSITE" id="PS50886"/>
    </source>
</evidence>
<keyword evidence="9" id="KW-0436">Ligase</keyword>
<dbReference type="GO" id="GO:0000049">
    <property type="term" value="F:tRNA binding"/>
    <property type="evidence" value="ECO:0007669"/>
    <property type="project" value="UniProtKB-UniRule"/>
</dbReference>
<dbReference type="GO" id="GO:0006412">
    <property type="term" value="P:translation"/>
    <property type="evidence" value="ECO:0007669"/>
    <property type="project" value="UniProtKB-KW"/>
</dbReference>
<feature type="region of interest" description="Disordered" evidence="7">
    <location>
        <begin position="17"/>
        <end position="89"/>
    </location>
</feature>
<gene>
    <name evidence="9" type="ORF">HKI87_01g06970</name>
</gene>
<evidence type="ECO:0000256" key="1">
    <source>
        <dbReference type="ARBA" id="ARBA00004496"/>
    </source>
</evidence>
<protein>
    <submittedName>
        <fullName evidence="9">Methionine--tRNA ligase</fullName>
    </submittedName>
</protein>
<evidence type="ECO:0000256" key="3">
    <source>
        <dbReference type="ARBA" id="ARBA00022555"/>
    </source>
</evidence>
<dbReference type="AlphaFoldDB" id="A0AAX4NYX8"/>
<feature type="domain" description="TRNA-binding" evidence="8">
    <location>
        <begin position="93"/>
        <end position="196"/>
    </location>
</feature>
<keyword evidence="2" id="KW-0963">Cytoplasm</keyword>
<evidence type="ECO:0000313" key="10">
    <source>
        <dbReference type="Proteomes" id="UP001472866"/>
    </source>
</evidence>
<dbReference type="InterPro" id="IPR051270">
    <property type="entry name" value="Tyrosine-tRNA_ligase_regulator"/>
</dbReference>
<dbReference type="Pfam" id="PF01588">
    <property type="entry name" value="tRNA_bind"/>
    <property type="match status" value="1"/>
</dbReference>
<dbReference type="SUPFAM" id="SSF50249">
    <property type="entry name" value="Nucleic acid-binding proteins"/>
    <property type="match status" value="1"/>
</dbReference>
<organism evidence="9 10">
    <name type="scientific">Chloropicon roscoffensis</name>
    <dbReference type="NCBI Taxonomy" id="1461544"/>
    <lineage>
        <taxon>Eukaryota</taxon>
        <taxon>Viridiplantae</taxon>
        <taxon>Chlorophyta</taxon>
        <taxon>Chloropicophyceae</taxon>
        <taxon>Chloropicales</taxon>
        <taxon>Chloropicaceae</taxon>
        <taxon>Chloropicon</taxon>
    </lineage>
</organism>
<dbReference type="CDD" id="cd02799">
    <property type="entry name" value="tRNA_bind_EMAP-II_like"/>
    <property type="match status" value="1"/>
</dbReference>
<dbReference type="FunFam" id="2.40.50.140:FF:000047">
    <property type="entry name" value="tyrosine--tRNA ligase, cytoplasmic isoform X2"/>
    <property type="match status" value="1"/>
</dbReference>
<dbReference type="InterPro" id="IPR002547">
    <property type="entry name" value="tRNA-bd_dom"/>
</dbReference>
<evidence type="ECO:0000256" key="6">
    <source>
        <dbReference type="PROSITE-ProRule" id="PRU00209"/>
    </source>
</evidence>
<dbReference type="PANTHER" id="PTHR11586:SF33">
    <property type="entry name" value="AMINOACYL TRNA SYNTHASE COMPLEX-INTERACTING MULTIFUNCTIONAL PROTEIN 1"/>
    <property type="match status" value="1"/>
</dbReference>
<keyword evidence="4 6" id="KW-0694">RNA-binding</keyword>
<evidence type="ECO:0000313" key="9">
    <source>
        <dbReference type="EMBL" id="WZN59172.1"/>
    </source>
</evidence>